<feature type="compositionally biased region" description="Low complexity" evidence="2">
    <location>
        <begin position="1"/>
        <end position="13"/>
    </location>
</feature>
<evidence type="ECO:0000256" key="1">
    <source>
        <dbReference type="PROSITE-ProRule" id="PRU00175"/>
    </source>
</evidence>
<dbReference type="PANTHER" id="PTHR46719:SF7">
    <property type="entry name" value="RING-H2 FINGER PROTEIN ATL71-RELATED"/>
    <property type="match status" value="1"/>
</dbReference>
<comment type="caution">
    <text evidence="5">The sequence shown here is derived from an EMBL/GenBank/DDBJ whole genome shotgun (WGS) entry which is preliminary data.</text>
</comment>
<evidence type="ECO:0000256" key="3">
    <source>
        <dbReference type="SAM" id="Phobius"/>
    </source>
</evidence>
<accession>A0AAN8VKF5</accession>
<evidence type="ECO:0000256" key="2">
    <source>
        <dbReference type="SAM" id="MobiDB-lite"/>
    </source>
</evidence>
<dbReference type="EMBL" id="JBAMMX010000013">
    <property type="protein sequence ID" value="KAK6929022.1"/>
    <property type="molecule type" value="Genomic_DNA"/>
</dbReference>
<evidence type="ECO:0000259" key="4">
    <source>
        <dbReference type="PROSITE" id="PS50089"/>
    </source>
</evidence>
<keyword evidence="3" id="KW-0812">Transmembrane</keyword>
<dbReference type="SMART" id="SM00184">
    <property type="entry name" value="RING"/>
    <property type="match status" value="1"/>
</dbReference>
<dbReference type="PANTHER" id="PTHR46719">
    <property type="entry name" value="TRANSCRIPTION FACTOR C2H2 FAMILY-RELATED"/>
    <property type="match status" value="1"/>
</dbReference>
<dbReference type="InterPro" id="IPR001841">
    <property type="entry name" value="Znf_RING"/>
</dbReference>
<dbReference type="Pfam" id="PF13639">
    <property type="entry name" value="zf-RING_2"/>
    <property type="match status" value="1"/>
</dbReference>
<keyword evidence="1" id="KW-0862">Zinc</keyword>
<dbReference type="InterPro" id="IPR013083">
    <property type="entry name" value="Znf_RING/FYVE/PHD"/>
</dbReference>
<dbReference type="CDD" id="cd16461">
    <property type="entry name" value="RING-H2_EL5-like"/>
    <property type="match status" value="1"/>
</dbReference>
<dbReference type="Proteomes" id="UP001370490">
    <property type="component" value="Unassembled WGS sequence"/>
</dbReference>
<feature type="transmembrane region" description="Helical" evidence="3">
    <location>
        <begin position="36"/>
        <end position="61"/>
    </location>
</feature>
<dbReference type="GO" id="GO:0008270">
    <property type="term" value="F:zinc ion binding"/>
    <property type="evidence" value="ECO:0007669"/>
    <property type="project" value="UniProtKB-KW"/>
</dbReference>
<dbReference type="PROSITE" id="PS50089">
    <property type="entry name" value="ZF_RING_2"/>
    <property type="match status" value="1"/>
</dbReference>
<evidence type="ECO:0000313" key="5">
    <source>
        <dbReference type="EMBL" id="KAK6929022.1"/>
    </source>
</evidence>
<dbReference type="InterPro" id="IPR045899">
    <property type="entry name" value="ATL71-like"/>
</dbReference>
<gene>
    <name evidence="5" type="ORF">RJ641_005227</name>
</gene>
<dbReference type="Gene3D" id="3.30.40.10">
    <property type="entry name" value="Zinc/RING finger domain, C3HC4 (zinc finger)"/>
    <property type="match status" value="1"/>
</dbReference>
<protein>
    <submittedName>
        <fullName evidence="5">Zinc finger, RING-type</fullName>
    </submittedName>
</protein>
<feature type="domain" description="RING-type" evidence="4">
    <location>
        <begin position="128"/>
        <end position="170"/>
    </location>
</feature>
<name>A0AAN8VKF5_9MAGN</name>
<dbReference type="SUPFAM" id="SSF57850">
    <property type="entry name" value="RING/U-box"/>
    <property type="match status" value="1"/>
</dbReference>
<sequence length="193" mass="20686">MNTTSISNTLNTTDPPTNSDSGGGESEASGGLGNSIGVSLGVLLLIIVITLASYICTRIYIPTGNSSHRTTTTTTTNTTTTRLSATDLDTISIDHGLDESTIMSYPKLLYSQVKIHKGNNIDPNTSCCSICLGDYKETDLLRLLPDCGHLFHVKCVDPWLRLHPTCPICRNSPLPTPLTTPLAEVAPLASRRD</sequence>
<keyword evidence="3" id="KW-0472">Membrane</keyword>
<keyword evidence="1" id="KW-0479">Metal-binding</keyword>
<reference evidence="5 6" key="1">
    <citation type="submission" date="2023-12" db="EMBL/GenBank/DDBJ databases">
        <title>A high-quality genome assembly for Dillenia turbinata (Dilleniales).</title>
        <authorList>
            <person name="Chanderbali A."/>
        </authorList>
    </citation>
    <scope>NUCLEOTIDE SEQUENCE [LARGE SCALE GENOMIC DNA]</scope>
    <source>
        <strain evidence="5">LSX21</strain>
        <tissue evidence="5">Leaf</tissue>
    </source>
</reference>
<evidence type="ECO:0000313" key="6">
    <source>
        <dbReference type="Proteomes" id="UP001370490"/>
    </source>
</evidence>
<dbReference type="AlphaFoldDB" id="A0AAN8VKF5"/>
<organism evidence="5 6">
    <name type="scientific">Dillenia turbinata</name>
    <dbReference type="NCBI Taxonomy" id="194707"/>
    <lineage>
        <taxon>Eukaryota</taxon>
        <taxon>Viridiplantae</taxon>
        <taxon>Streptophyta</taxon>
        <taxon>Embryophyta</taxon>
        <taxon>Tracheophyta</taxon>
        <taxon>Spermatophyta</taxon>
        <taxon>Magnoliopsida</taxon>
        <taxon>eudicotyledons</taxon>
        <taxon>Gunneridae</taxon>
        <taxon>Pentapetalae</taxon>
        <taxon>Dilleniales</taxon>
        <taxon>Dilleniaceae</taxon>
        <taxon>Dillenia</taxon>
    </lineage>
</organism>
<feature type="region of interest" description="Disordered" evidence="2">
    <location>
        <begin position="1"/>
        <end position="29"/>
    </location>
</feature>
<keyword evidence="6" id="KW-1185">Reference proteome</keyword>
<keyword evidence="3" id="KW-1133">Transmembrane helix</keyword>
<proteinExistence type="predicted"/>
<keyword evidence="1" id="KW-0863">Zinc-finger</keyword>